<dbReference type="Pfam" id="PF04321">
    <property type="entry name" value="RmlD_sub_bind"/>
    <property type="match status" value="1"/>
</dbReference>
<feature type="domain" description="RmlD-like substrate binding" evidence="1">
    <location>
        <begin position="6"/>
        <end position="87"/>
    </location>
</feature>
<protein>
    <submittedName>
        <fullName evidence="2">Sugar nucleotide-binding protein</fullName>
    </submittedName>
</protein>
<organism evidence="2 3">
    <name type="scientific">Klebsiella pneumoniae</name>
    <dbReference type="NCBI Taxonomy" id="573"/>
    <lineage>
        <taxon>Bacteria</taxon>
        <taxon>Pseudomonadati</taxon>
        <taxon>Pseudomonadota</taxon>
        <taxon>Gammaproteobacteria</taxon>
        <taxon>Enterobacterales</taxon>
        <taxon>Enterobacteriaceae</taxon>
        <taxon>Klebsiella/Raoultella group</taxon>
        <taxon>Klebsiella</taxon>
        <taxon>Klebsiella pneumoniae complex</taxon>
    </lineage>
</organism>
<proteinExistence type="predicted"/>
<gene>
    <name evidence="2" type="ORF">Q6294_30875</name>
</gene>
<evidence type="ECO:0000313" key="2">
    <source>
        <dbReference type="EMBL" id="MDP0971347.1"/>
    </source>
</evidence>
<dbReference type="Gene3D" id="3.90.25.10">
    <property type="entry name" value="UDP-galactose 4-epimerase, domain 1"/>
    <property type="match status" value="1"/>
</dbReference>
<name>A0AAW8AJA4_KLEPN</name>
<dbReference type="Proteomes" id="UP001244490">
    <property type="component" value="Unassembled WGS sequence"/>
</dbReference>
<comment type="caution">
    <text evidence="2">The sequence shown here is derived from an EMBL/GenBank/DDBJ whole genome shotgun (WGS) entry which is preliminary data.</text>
</comment>
<dbReference type="EMBL" id="JAUUIA010000632">
    <property type="protein sequence ID" value="MDP0971347.1"/>
    <property type="molecule type" value="Genomic_DNA"/>
</dbReference>
<reference evidence="2" key="1">
    <citation type="submission" date="2023-07" db="EMBL/GenBank/DDBJ databases">
        <authorList>
            <person name="Peng Z."/>
        </authorList>
    </citation>
    <scope>NUCLEOTIDE SEQUENCE</scope>
    <source>
        <strain evidence="2">KP219</strain>
    </source>
</reference>
<accession>A0AAW8AJA4</accession>
<dbReference type="InterPro" id="IPR036291">
    <property type="entry name" value="NAD(P)-bd_dom_sf"/>
</dbReference>
<feature type="non-terminal residue" evidence="2">
    <location>
        <position position="1"/>
    </location>
</feature>
<dbReference type="SUPFAM" id="SSF51735">
    <property type="entry name" value="NAD(P)-binding Rossmann-fold domains"/>
    <property type="match status" value="1"/>
</dbReference>
<sequence length="88" mass="9779">WANTIALATMLALNIPETGVYHLTAAGHTTWYGFAKRIFEQAVRIGLLERKPKLTPVTSDQFPTAAVRPKYSVLDCQKFSGTFNVKLP</sequence>
<evidence type="ECO:0000313" key="3">
    <source>
        <dbReference type="Proteomes" id="UP001244490"/>
    </source>
</evidence>
<dbReference type="InterPro" id="IPR029903">
    <property type="entry name" value="RmlD-like-bd"/>
</dbReference>
<evidence type="ECO:0000259" key="1">
    <source>
        <dbReference type="Pfam" id="PF04321"/>
    </source>
</evidence>
<dbReference type="RefSeq" id="WP_305202466.1">
    <property type="nucleotide sequence ID" value="NZ_JAUUIA010000632.1"/>
</dbReference>
<dbReference type="AlphaFoldDB" id="A0AAW8AJA4"/>
<feature type="non-terminal residue" evidence="2">
    <location>
        <position position="88"/>
    </location>
</feature>